<dbReference type="PANTHER" id="PTHR35191">
    <property type="entry name" value="PROPHAGE SIDE TAIL FIBER PROTEIN HOMOLOG STFQ-RELATED"/>
    <property type="match status" value="1"/>
</dbReference>
<gene>
    <name evidence="1" type="ORF">DFP95_12161</name>
</gene>
<evidence type="ECO:0000313" key="1">
    <source>
        <dbReference type="EMBL" id="RED54805.1"/>
    </source>
</evidence>
<protein>
    <submittedName>
        <fullName evidence="1">Uncharacterized protein</fullName>
    </submittedName>
</protein>
<dbReference type="EMBL" id="QRDY01000021">
    <property type="protein sequence ID" value="RED54805.1"/>
    <property type="molecule type" value="Genomic_DNA"/>
</dbReference>
<reference evidence="1 2" key="1">
    <citation type="submission" date="2018-07" db="EMBL/GenBank/DDBJ databases">
        <title>Genomic Encyclopedia of Type Strains, Phase III (KMG-III): the genomes of soil and plant-associated and newly described type strains.</title>
        <authorList>
            <person name="Whitman W."/>
        </authorList>
    </citation>
    <scope>NUCLEOTIDE SEQUENCE [LARGE SCALE GENOMIC DNA]</scope>
    <source>
        <strain evidence="1 2">CECT 8236</strain>
    </source>
</reference>
<dbReference type="RefSeq" id="WP_220376454.1">
    <property type="nucleotide sequence ID" value="NZ_QRDY01000021.1"/>
</dbReference>
<accession>A0A3D9HZD4</accession>
<organism evidence="1 2">
    <name type="scientific">Cohnella lupini</name>
    <dbReference type="NCBI Taxonomy" id="1294267"/>
    <lineage>
        <taxon>Bacteria</taxon>
        <taxon>Bacillati</taxon>
        <taxon>Bacillota</taxon>
        <taxon>Bacilli</taxon>
        <taxon>Bacillales</taxon>
        <taxon>Paenibacillaceae</taxon>
        <taxon>Cohnella</taxon>
    </lineage>
</organism>
<evidence type="ECO:0000313" key="2">
    <source>
        <dbReference type="Proteomes" id="UP000256869"/>
    </source>
</evidence>
<comment type="caution">
    <text evidence="1">The sequence shown here is derived from an EMBL/GenBank/DDBJ whole genome shotgun (WGS) entry which is preliminary data.</text>
</comment>
<dbReference type="AlphaFoldDB" id="A0A3D9HZD4"/>
<dbReference type="PANTHER" id="PTHR35191:SF1">
    <property type="entry name" value="PROPHAGE SIDE TAIL FIBER PROTEIN HOMOLOG STFQ-RELATED"/>
    <property type="match status" value="1"/>
</dbReference>
<dbReference type="Proteomes" id="UP000256869">
    <property type="component" value="Unassembled WGS sequence"/>
</dbReference>
<sequence length="240" mass="24343">MAQQPMYSGQVNSPETELSAAIDGVVTTISLLNAAALPAAPNIAVIGEGDIAETILYTGKSGNNLTGVTRGFQGVASSWGANSKVARHFTAYDYDTLRANIVDHETRLAPLTSPAFTGTPTAPTAATATNNTLIATTALVQAKIDLAIANLIDSAPGALDTLNELAAAMGDDPNFAATVTNAIALKLNSSAYTAADVLAKLLTVDGTGSGLDAEMVGGHHITTSSSAPSGGVNGDIWIQF</sequence>
<dbReference type="InterPro" id="IPR051934">
    <property type="entry name" value="Phage_Tail_Fiber_Structural"/>
</dbReference>
<keyword evidence="2" id="KW-1185">Reference proteome</keyword>
<name>A0A3D9HZD4_9BACL</name>
<proteinExistence type="predicted"/>